<organism evidence="1">
    <name type="scientific">Anguilla anguilla</name>
    <name type="common">European freshwater eel</name>
    <name type="synonym">Muraena anguilla</name>
    <dbReference type="NCBI Taxonomy" id="7936"/>
    <lineage>
        <taxon>Eukaryota</taxon>
        <taxon>Metazoa</taxon>
        <taxon>Chordata</taxon>
        <taxon>Craniata</taxon>
        <taxon>Vertebrata</taxon>
        <taxon>Euteleostomi</taxon>
        <taxon>Actinopterygii</taxon>
        <taxon>Neopterygii</taxon>
        <taxon>Teleostei</taxon>
        <taxon>Anguilliformes</taxon>
        <taxon>Anguillidae</taxon>
        <taxon>Anguilla</taxon>
    </lineage>
</organism>
<dbReference type="AlphaFoldDB" id="A0A0E9P7I8"/>
<proteinExistence type="predicted"/>
<reference evidence="1" key="1">
    <citation type="submission" date="2014-11" db="EMBL/GenBank/DDBJ databases">
        <authorList>
            <person name="Amaro Gonzalez C."/>
        </authorList>
    </citation>
    <scope>NUCLEOTIDE SEQUENCE</scope>
</reference>
<sequence>MSIRRGKFSQMSWALLHQEVIKQEWSDMDVVPIKKTKSVS</sequence>
<protein>
    <submittedName>
        <fullName evidence="1">Uncharacterized protein</fullName>
    </submittedName>
</protein>
<name>A0A0E9P7I8_ANGAN</name>
<accession>A0A0E9P7I8</accession>
<evidence type="ECO:0000313" key="1">
    <source>
        <dbReference type="EMBL" id="JAH00621.1"/>
    </source>
</evidence>
<reference evidence="1" key="2">
    <citation type="journal article" date="2015" name="Fish Shellfish Immunol.">
        <title>Early steps in the European eel (Anguilla anguilla)-Vibrio vulnificus interaction in the gills: Role of the RtxA13 toxin.</title>
        <authorList>
            <person name="Callol A."/>
            <person name="Pajuelo D."/>
            <person name="Ebbesson L."/>
            <person name="Teles M."/>
            <person name="MacKenzie S."/>
            <person name="Amaro C."/>
        </authorList>
    </citation>
    <scope>NUCLEOTIDE SEQUENCE</scope>
</reference>
<dbReference type="EMBL" id="GBXM01107956">
    <property type="protein sequence ID" value="JAH00621.1"/>
    <property type="molecule type" value="Transcribed_RNA"/>
</dbReference>